<dbReference type="eggNOG" id="KOG4197">
    <property type="taxonomic scope" value="Eukaryota"/>
</dbReference>
<dbReference type="RefSeq" id="XP_016612978.1">
    <property type="nucleotide sequence ID" value="XM_016748959.1"/>
</dbReference>
<dbReference type="VEuPathDB" id="FungiDB:SPPG_00629"/>
<dbReference type="PROSITE" id="PS51375">
    <property type="entry name" value="PPR"/>
    <property type="match status" value="2"/>
</dbReference>
<dbReference type="OrthoDB" id="2120322at2759"/>
<dbReference type="EMBL" id="KQ257450">
    <property type="protein sequence ID" value="KND04939.1"/>
    <property type="molecule type" value="Genomic_DNA"/>
</dbReference>
<accession>A0A0L0HVM9</accession>
<proteinExistence type="inferred from homology"/>
<dbReference type="InParanoid" id="A0A0L0HVM9"/>
<gene>
    <name evidence="6" type="ORF">SPPG_00629</name>
</gene>
<keyword evidence="2" id="KW-0677">Repeat</keyword>
<feature type="repeat" description="PPR" evidence="5">
    <location>
        <begin position="278"/>
        <end position="312"/>
    </location>
</feature>
<protein>
    <submittedName>
        <fullName evidence="6">Pentatricopeptide repeat domain-containing protein</fullName>
    </submittedName>
</protein>
<dbReference type="NCBIfam" id="TIGR00756">
    <property type="entry name" value="PPR"/>
    <property type="match status" value="1"/>
</dbReference>
<evidence type="ECO:0000256" key="3">
    <source>
        <dbReference type="ARBA" id="ARBA00044493"/>
    </source>
</evidence>
<name>A0A0L0HVM9_SPIPD</name>
<evidence type="ECO:0000256" key="5">
    <source>
        <dbReference type="PROSITE-ProRule" id="PRU00708"/>
    </source>
</evidence>
<dbReference type="Gene3D" id="1.25.40.10">
    <property type="entry name" value="Tetratricopeptide repeat domain"/>
    <property type="match status" value="3"/>
</dbReference>
<dbReference type="GeneID" id="27684347"/>
<dbReference type="STRING" id="645134.A0A0L0HVM9"/>
<dbReference type="InterPro" id="IPR011990">
    <property type="entry name" value="TPR-like_helical_dom_sf"/>
</dbReference>
<dbReference type="AlphaFoldDB" id="A0A0L0HVM9"/>
<evidence type="ECO:0000256" key="2">
    <source>
        <dbReference type="ARBA" id="ARBA00022737"/>
    </source>
</evidence>
<comment type="similarity">
    <text evidence="1">Belongs to the CCM1 family.</text>
</comment>
<dbReference type="Pfam" id="PF01535">
    <property type="entry name" value="PPR"/>
    <property type="match status" value="3"/>
</dbReference>
<dbReference type="InterPro" id="IPR002885">
    <property type="entry name" value="PPR_rpt"/>
</dbReference>
<evidence type="ECO:0000256" key="1">
    <source>
        <dbReference type="ARBA" id="ARBA00006192"/>
    </source>
</evidence>
<dbReference type="PANTHER" id="PTHR47447:SF17">
    <property type="entry name" value="OS12G0638900 PROTEIN"/>
    <property type="match status" value="1"/>
</dbReference>
<sequence>MHLRTALRACVPRAGHTLLALKQPTRLVAPPILLSFRTASTEPAARRVRDVNTLVKDPNAFKEFKRALDLNRYTEIWRWYRVLYRTRDLERLSSRDFYKVVLLVKENRVFFERNDAARVRILNQIWTAMANSKIKPDPTLCKLFVELYGRAGDLANLEKVQAYMKEAGFPVLEKGVQQWIMLAAARTGNFDQAQRIYEFLKTSDAERDRVLANSLLMGYSRGRYEQPMLQLFEDMKSSGPAPDSLSHYHVLDYYASVGNIEEMEKWFAIMRKISSRPLQSAYNVAIYAYLAANQLDKSRELFKEVEQHNYVPDYRHDDLKVALAAHEGDTITAWKSFRRAYATRKKVASVQVMINLAKATGPVKVEDLEEFKKTLALAEYPMTANVLSYLLRGYRGLRDPVSAETVLRWMASKKWTTHGGHYADVIGTYLVHGDVENAKRLFNEVREKGQGIDKYSYAALVRRCVKENKLAEAALVLDNLERDDMFISVGLVESVRETLGAEHELVKRLTARFEEKVQASKTAKKTA</sequence>
<keyword evidence="7" id="KW-1185">Reference proteome</keyword>
<dbReference type="Proteomes" id="UP000053201">
    <property type="component" value="Unassembled WGS sequence"/>
</dbReference>
<comment type="function">
    <text evidence="3">Regulates mitochondrial small subunit maturation by controlling 15S rRNA 5'-end processing. Localizes to the 5' precursor of the 15S rRNA in a position that is subsequently occupied by mS47 in the mature yeast mtSSU. Uses structure and sequence-specific RNA recognition, binding to a single-stranded region of the precursor and specifically recognizing bases -6 to -1. The exchange of Ccm1 for mS47 is coupled to the irreversible removal of precursor rRNA that is accompanied by conformational changes of the mitoribosomal proteins uS5m and mS26. These conformational changes signal completion of 5'-end rRNA processing through protection of the mature 5'-end of the 15S rRNA and stabilization of mS47. The removal of the 5' precursor together with the dissociation of Ccm1 may be catalyzed by the 5'-3' exoribonuclease Pet127. Involved in the specific removal of group I introns in mitochondrial encoded transcripts.</text>
</comment>
<organism evidence="6 7">
    <name type="scientific">Spizellomyces punctatus (strain DAOM BR117)</name>
    <dbReference type="NCBI Taxonomy" id="645134"/>
    <lineage>
        <taxon>Eukaryota</taxon>
        <taxon>Fungi</taxon>
        <taxon>Fungi incertae sedis</taxon>
        <taxon>Chytridiomycota</taxon>
        <taxon>Chytridiomycota incertae sedis</taxon>
        <taxon>Chytridiomycetes</taxon>
        <taxon>Spizellomycetales</taxon>
        <taxon>Spizellomycetaceae</taxon>
        <taxon>Spizellomyces</taxon>
    </lineage>
</organism>
<reference evidence="6 7" key="1">
    <citation type="submission" date="2009-08" db="EMBL/GenBank/DDBJ databases">
        <title>The Genome Sequence of Spizellomyces punctatus strain DAOM BR117.</title>
        <authorList>
            <consortium name="The Broad Institute Genome Sequencing Platform"/>
            <person name="Russ C."/>
            <person name="Cuomo C."/>
            <person name="Shea T."/>
            <person name="Young S.K."/>
            <person name="Zeng Q."/>
            <person name="Koehrsen M."/>
            <person name="Haas B."/>
            <person name="Borodovsky M."/>
            <person name="Guigo R."/>
            <person name="Alvarado L."/>
            <person name="Berlin A."/>
            <person name="Bochicchio J."/>
            <person name="Borenstein D."/>
            <person name="Chapman S."/>
            <person name="Chen Z."/>
            <person name="Engels R."/>
            <person name="Freedman E."/>
            <person name="Gellesch M."/>
            <person name="Goldberg J."/>
            <person name="Griggs A."/>
            <person name="Gujja S."/>
            <person name="Heiman D."/>
            <person name="Hepburn T."/>
            <person name="Howarth C."/>
            <person name="Jen D."/>
            <person name="Larson L."/>
            <person name="Lewis B."/>
            <person name="Mehta T."/>
            <person name="Park D."/>
            <person name="Pearson M."/>
            <person name="Roberts A."/>
            <person name="Saif S."/>
            <person name="Shenoy N."/>
            <person name="Sisk P."/>
            <person name="Stolte C."/>
            <person name="Sykes S."/>
            <person name="Thomson T."/>
            <person name="Walk T."/>
            <person name="White J."/>
            <person name="Yandava C."/>
            <person name="Burger G."/>
            <person name="Gray M.W."/>
            <person name="Holland P.W.H."/>
            <person name="King N."/>
            <person name="Lang F.B.F."/>
            <person name="Roger A.J."/>
            <person name="Ruiz-Trillo I."/>
            <person name="Lander E."/>
            <person name="Nusbaum C."/>
        </authorList>
    </citation>
    <scope>NUCLEOTIDE SEQUENCE [LARGE SCALE GENOMIC DNA]</scope>
    <source>
        <strain evidence="6 7">DAOM BR117</strain>
    </source>
</reference>
<evidence type="ECO:0000313" key="6">
    <source>
        <dbReference type="EMBL" id="KND04939.1"/>
    </source>
</evidence>
<feature type="repeat" description="PPR" evidence="5">
    <location>
        <begin position="208"/>
        <end position="242"/>
    </location>
</feature>
<dbReference type="PANTHER" id="PTHR47447">
    <property type="entry name" value="OS03G0856100 PROTEIN"/>
    <property type="match status" value="1"/>
</dbReference>
<evidence type="ECO:0000313" key="7">
    <source>
        <dbReference type="Proteomes" id="UP000053201"/>
    </source>
</evidence>
<evidence type="ECO:0000256" key="4">
    <source>
        <dbReference type="ARBA" id="ARBA00044511"/>
    </source>
</evidence>
<comment type="subunit">
    <text evidence="4">Binds to mitochondrial small subunit 15S rRNA.</text>
</comment>